<reference evidence="1 2" key="1">
    <citation type="submission" date="2018-06" db="EMBL/GenBank/DDBJ databases">
        <title>Genomic Encyclopedia of Type Strains, Phase IV (KMG-IV): sequencing the most valuable type-strain genomes for metagenomic binning, comparative biology and taxonomic classification.</title>
        <authorList>
            <person name="Goeker M."/>
        </authorList>
    </citation>
    <scope>NUCLEOTIDE SEQUENCE [LARGE SCALE GENOMIC DNA]</scope>
    <source>
        <strain evidence="1 2">DSM 18048</strain>
    </source>
</reference>
<gene>
    <name evidence="1" type="ORF">DES52_110179</name>
</gene>
<keyword evidence="2" id="KW-1185">Reference proteome</keyword>
<evidence type="ECO:0000313" key="1">
    <source>
        <dbReference type="EMBL" id="PYE53195.1"/>
    </source>
</evidence>
<dbReference type="Proteomes" id="UP000248326">
    <property type="component" value="Unassembled WGS sequence"/>
</dbReference>
<dbReference type="EMBL" id="QJSX01000010">
    <property type="protein sequence ID" value="PYE53195.1"/>
    <property type="molecule type" value="Genomic_DNA"/>
</dbReference>
<evidence type="ECO:0000313" key="2">
    <source>
        <dbReference type="Proteomes" id="UP000248326"/>
    </source>
</evidence>
<name>A0A318SKY9_9DEIO</name>
<dbReference type="RefSeq" id="WP_110887396.1">
    <property type="nucleotide sequence ID" value="NZ_QJSX01000010.1"/>
</dbReference>
<sequence>MKTPDTLHADLTALKRDTPKLERIVNEHAQRVDDLLRKVGAGRASYQALMDAEGQLGTARGMFEQHHAEVKRLVKRERAEQEKTHFSQIATATRRHARIQARQRWLLGELDSRIHAVMSECLALHALAHEERGRALALAAGIVERHAGPMPSTNEAHAVNAWRERLRLVLSSAAGEGHAALSDVTHLELWPVAGFEFAARLEFRPHVRPATLDVRAFDEDA</sequence>
<dbReference type="AlphaFoldDB" id="A0A318SKY9"/>
<comment type="caution">
    <text evidence="1">The sequence shown here is derived from an EMBL/GenBank/DDBJ whole genome shotgun (WGS) entry which is preliminary data.</text>
</comment>
<protein>
    <submittedName>
        <fullName evidence="1">Uncharacterized protein</fullName>
    </submittedName>
</protein>
<accession>A0A318SKY9</accession>
<proteinExistence type="predicted"/>
<organism evidence="1 2">
    <name type="scientific">Deinococcus yavapaiensis KR-236</name>
    <dbReference type="NCBI Taxonomy" id="694435"/>
    <lineage>
        <taxon>Bacteria</taxon>
        <taxon>Thermotogati</taxon>
        <taxon>Deinococcota</taxon>
        <taxon>Deinococci</taxon>
        <taxon>Deinococcales</taxon>
        <taxon>Deinococcaceae</taxon>
        <taxon>Deinococcus</taxon>
    </lineage>
</organism>